<comment type="caution">
    <text evidence="1">The sequence shown here is derived from an EMBL/GenBank/DDBJ whole genome shotgun (WGS) entry which is preliminary data.</text>
</comment>
<sequence>MPNTILYTQHTSLMMVVINHFRQFLFKNNSFSFNIVTKFISCLKVKIILFLSLKPLKGTFVLVT</sequence>
<name>A0A3M7T5S0_BRAPC</name>
<dbReference type="Proteomes" id="UP000276133">
    <property type="component" value="Unassembled WGS sequence"/>
</dbReference>
<reference evidence="1 2" key="1">
    <citation type="journal article" date="2018" name="Sci. Rep.">
        <title>Genomic signatures of local adaptation to the degree of environmental predictability in rotifers.</title>
        <authorList>
            <person name="Franch-Gras L."/>
            <person name="Hahn C."/>
            <person name="Garcia-Roger E.M."/>
            <person name="Carmona M.J."/>
            <person name="Serra M."/>
            <person name="Gomez A."/>
        </authorList>
    </citation>
    <scope>NUCLEOTIDE SEQUENCE [LARGE SCALE GENOMIC DNA]</scope>
    <source>
        <strain evidence="1">HYR1</strain>
    </source>
</reference>
<dbReference type="AlphaFoldDB" id="A0A3M7T5S0"/>
<accession>A0A3M7T5S0</accession>
<proteinExistence type="predicted"/>
<gene>
    <name evidence="1" type="ORF">BpHYR1_046516</name>
</gene>
<evidence type="ECO:0000313" key="2">
    <source>
        <dbReference type="Proteomes" id="UP000276133"/>
    </source>
</evidence>
<organism evidence="1 2">
    <name type="scientific">Brachionus plicatilis</name>
    <name type="common">Marine rotifer</name>
    <name type="synonym">Brachionus muelleri</name>
    <dbReference type="NCBI Taxonomy" id="10195"/>
    <lineage>
        <taxon>Eukaryota</taxon>
        <taxon>Metazoa</taxon>
        <taxon>Spiralia</taxon>
        <taxon>Gnathifera</taxon>
        <taxon>Rotifera</taxon>
        <taxon>Eurotatoria</taxon>
        <taxon>Monogononta</taxon>
        <taxon>Pseudotrocha</taxon>
        <taxon>Ploima</taxon>
        <taxon>Brachionidae</taxon>
        <taxon>Brachionus</taxon>
    </lineage>
</organism>
<evidence type="ECO:0000313" key="1">
    <source>
        <dbReference type="EMBL" id="RNA43249.1"/>
    </source>
</evidence>
<keyword evidence="2" id="KW-1185">Reference proteome</keyword>
<protein>
    <submittedName>
        <fullName evidence="1">Uncharacterized protein</fullName>
    </submittedName>
</protein>
<dbReference type="EMBL" id="REGN01000247">
    <property type="protein sequence ID" value="RNA43249.1"/>
    <property type="molecule type" value="Genomic_DNA"/>
</dbReference>